<proteinExistence type="predicted"/>
<gene>
    <name evidence="2" type="ORF">GCM10022393_43520</name>
</gene>
<organism evidence="2 3">
    <name type="scientific">Aquimarina addita</name>
    <dbReference type="NCBI Taxonomy" id="870485"/>
    <lineage>
        <taxon>Bacteria</taxon>
        <taxon>Pseudomonadati</taxon>
        <taxon>Bacteroidota</taxon>
        <taxon>Flavobacteriia</taxon>
        <taxon>Flavobacteriales</taxon>
        <taxon>Flavobacteriaceae</taxon>
        <taxon>Aquimarina</taxon>
    </lineage>
</organism>
<evidence type="ECO:0000313" key="2">
    <source>
        <dbReference type="EMBL" id="GAA3524252.1"/>
    </source>
</evidence>
<feature type="domain" description="Methyltransferase" evidence="1">
    <location>
        <begin position="60"/>
        <end position="214"/>
    </location>
</feature>
<reference evidence="3" key="1">
    <citation type="journal article" date="2019" name="Int. J. Syst. Evol. Microbiol.">
        <title>The Global Catalogue of Microorganisms (GCM) 10K type strain sequencing project: providing services to taxonomists for standard genome sequencing and annotation.</title>
        <authorList>
            <consortium name="The Broad Institute Genomics Platform"/>
            <consortium name="The Broad Institute Genome Sequencing Center for Infectious Disease"/>
            <person name="Wu L."/>
            <person name="Ma J."/>
        </authorList>
    </citation>
    <scope>NUCLEOTIDE SEQUENCE [LARGE SCALE GENOMIC DNA]</scope>
    <source>
        <strain evidence="3">JCM 17106</strain>
    </source>
</reference>
<dbReference type="Pfam" id="PF13847">
    <property type="entry name" value="Methyltransf_31"/>
    <property type="match status" value="1"/>
</dbReference>
<keyword evidence="3" id="KW-1185">Reference proteome</keyword>
<evidence type="ECO:0000259" key="1">
    <source>
        <dbReference type="Pfam" id="PF13847"/>
    </source>
</evidence>
<dbReference type="GO" id="GO:0032259">
    <property type="term" value="P:methylation"/>
    <property type="evidence" value="ECO:0007669"/>
    <property type="project" value="UniProtKB-KW"/>
</dbReference>
<protein>
    <submittedName>
        <fullName evidence="2">Class I SAM-dependent methyltransferase</fullName>
    </submittedName>
</protein>
<name>A0ABP6UYI4_9FLAO</name>
<dbReference type="InterPro" id="IPR029063">
    <property type="entry name" value="SAM-dependent_MTases_sf"/>
</dbReference>
<dbReference type="Gene3D" id="3.40.50.150">
    <property type="entry name" value="Vaccinia Virus protein VP39"/>
    <property type="match status" value="1"/>
</dbReference>
<dbReference type="EMBL" id="BAABCW010000057">
    <property type="protein sequence ID" value="GAA3524252.1"/>
    <property type="molecule type" value="Genomic_DNA"/>
</dbReference>
<dbReference type="RefSeq" id="WP_344931074.1">
    <property type="nucleotide sequence ID" value="NZ_BAABCW010000057.1"/>
</dbReference>
<dbReference type="InterPro" id="IPR025714">
    <property type="entry name" value="Methyltranfer_dom"/>
</dbReference>
<accession>A0ABP6UYI4</accession>
<evidence type="ECO:0000313" key="3">
    <source>
        <dbReference type="Proteomes" id="UP001500459"/>
    </source>
</evidence>
<keyword evidence="2" id="KW-0489">Methyltransferase</keyword>
<keyword evidence="2" id="KW-0808">Transferase</keyword>
<sequence length="243" mass="27637">MNFKNRVYQKEQLDDLSLSGKKLHQTLGSLKLINTIFGNHKTLSKSVLNYCLSNRNKKPFHIVDLGCGGGDSIAHIYKTLHKRGIKALFTGIDGNPESIAFAKANTNVPKNSNFIVADILAPTFSIPDADILISSHFIYHFTNDDLIRFLERVSTKKINHIIFSELYRSKIAYYLFKFSSPILPISLIAKRDGLLAIKRAFTVEELNKILKRSNLKNASVHKKLWFRTLTVIPHRPQKLQYVG</sequence>
<comment type="caution">
    <text evidence="2">The sequence shown here is derived from an EMBL/GenBank/DDBJ whole genome shotgun (WGS) entry which is preliminary data.</text>
</comment>
<dbReference type="CDD" id="cd02440">
    <property type="entry name" value="AdoMet_MTases"/>
    <property type="match status" value="1"/>
</dbReference>
<dbReference type="GO" id="GO:0008168">
    <property type="term" value="F:methyltransferase activity"/>
    <property type="evidence" value="ECO:0007669"/>
    <property type="project" value="UniProtKB-KW"/>
</dbReference>
<dbReference type="SUPFAM" id="SSF53335">
    <property type="entry name" value="S-adenosyl-L-methionine-dependent methyltransferases"/>
    <property type="match status" value="1"/>
</dbReference>
<dbReference type="Proteomes" id="UP001500459">
    <property type="component" value="Unassembled WGS sequence"/>
</dbReference>